<protein>
    <submittedName>
        <fullName evidence="1">Uncharacterized protein</fullName>
    </submittedName>
</protein>
<evidence type="ECO:0000313" key="2">
    <source>
        <dbReference type="Proteomes" id="UP001499841"/>
    </source>
</evidence>
<organism evidence="1 2">
    <name type="scientific">Georgenia daeguensis</name>
    <dbReference type="NCBI Taxonomy" id="908355"/>
    <lineage>
        <taxon>Bacteria</taxon>
        <taxon>Bacillati</taxon>
        <taxon>Actinomycetota</taxon>
        <taxon>Actinomycetes</taxon>
        <taxon>Micrococcales</taxon>
        <taxon>Bogoriellaceae</taxon>
        <taxon>Georgenia</taxon>
    </lineage>
</organism>
<evidence type="ECO:0000313" key="1">
    <source>
        <dbReference type="EMBL" id="GAA3510738.1"/>
    </source>
</evidence>
<accession>A0ABP6UPZ3</accession>
<dbReference type="Proteomes" id="UP001499841">
    <property type="component" value="Unassembled WGS sequence"/>
</dbReference>
<keyword evidence="2" id="KW-1185">Reference proteome</keyword>
<gene>
    <name evidence="1" type="ORF">GCM10022262_38570</name>
</gene>
<sequence>MRASRTAWQEFDRWNEAIAEVSFPEVDVPMPVYLDLEDDVIERIAAKLGIAPRGFEARLANVVAQTVDFSSTSNALEEHVKRVHYWRDRDRRETYPELATLAVFSLAAEQMAHGDGMTASNYYGRLANLIGGEPSRLGQSVRTHSETLWAGLNLWLTSLDGRRGTPTAFSIGLRFVGLPMSQALIREADRRLLERFFVDFDLAPRSEIPAHDLEPLLSSWFARGDSTSHLARLWGKTGLRSRIAEVAAVKLQSWDGLDASDGSGGQPRGRTLLVLQRNTFAGKQIRLYPFFFVKDAESPRTVSIVTELGDVETLLEPVSGLPRTMAFSDRGIVDSGSLLEGVLHVKDHVTGEITRRPQAVVVFRKDDLSGLWLEARQVLMGDDVLILASGRAVATIREILGEIARPGWRGTTERKGLPPGWTLFEGVEIFSRPSNEEKIPLDSRALIPLTSSQLKLAGGLALPGVMRNRWHAGRPPEVRAVHEGGAPFSLRLIDLDAAANNEDDKILDTWDDAGTGSIVQSLADHDLEDGDYALEMVSGKTVLSRREFSLHSSNAPDELQWGRVEPIEHDLGDPLSALGAGSAASGSCIVQGAIVALSEVADGRTSEAPNRAWWKPARDHDRTRAVTLKKPDPMSCFYTGAHRFTLPDVRSYEAYRAKGNITGTCETCGLQQQSPANYYRARATHNRKKRHLPAATVNVTKLPPVGPEDEEASERSWDIALDALRYVGGGPISSLERIARYFDSSRTFINEFIGTFEALGHIEVQREPATLAPVRWEIAPTMVVDTGDERVFTGYWPPSLVGSAQTALNARGFSLTHERIAGGPSRLATVAADKDLRTWLELGAEHPGRAGKDLADHLPPLSAVVNALPRLPATTVTEAQWFDPTQAAWVASIGADGVGAFRVGRYRAMHYIRTQADVEAGTWARGNVYLAKHMAAAALARKPLLAYSETQRALIVPLGALLPGMYERAIVMDSGYAPQRVRSNHVYRGVSLDLAARITYLLEN</sequence>
<reference evidence="2" key="1">
    <citation type="journal article" date="2019" name="Int. J. Syst. Evol. Microbiol.">
        <title>The Global Catalogue of Microorganisms (GCM) 10K type strain sequencing project: providing services to taxonomists for standard genome sequencing and annotation.</title>
        <authorList>
            <consortium name="The Broad Institute Genomics Platform"/>
            <consortium name="The Broad Institute Genome Sequencing Center for Infectious Disease"/>
            <person name="Wu L."/>
            <person name="Ma J."/>
        </authorList>
    </citation>
    <scope>NUCLEOTIDE SEQUENCE [LARGE SCALE GENOMIC DNA]</scope>
    <source>
        <strain evidence="2">JCM 17459</strain>
    </source>
</reference>
<name>A0ABP6UPZ3_9MICO</name>
<dbReference type="EMBL" id="BAABBA010000030">
    <property type="protein sequence ID" value="GAA3510738.1"/>
    <property type="molecule type" value="Genomic_DNA"/>
</dbReference>
<proteinExistence type="predicted"/>
<comment type="caution">
    <text evidence="1">The sequence shown here is derived from an EMBL/GenBank/DDBJ whole genome shotgun (WGS) entry which is preliminary data.</text>
</comment>
<dbReference type="RefSeq" id="WP_345044949.1">
    <property type="nucleotide sequence ID" value="NZ_BAABBA010000030.1"/>
</dbReference>